<dbReference type="EMBL" id="LQOW01000034">
    <property type="protein sequence ID" value="ORV55571.1"/>
    <property type="molecule type" value="Genomic_DNA"/>
</dbReference>
<feature type="region of interest" description="Disordered" evidence="1">
    <location>
        <begin position="65"/>
        <end position="125"/>
    </location>
</feature>
<protein>
    <submittedName>
        <fullName evidence="2">Uncharacterized protein</fullName>
    </submittedName>
</protein>
<evidence type="ECO:0000313" key="2">
    <source>
        <dbReference type="EMBL" id="ORV55571.1"/>
    </source>
</evidence>
<accession>A0A1X1UFJ3</accession>
<keyword evidence="3" id="KW-1185">Reference proteome</keyword>
<proteinExistence type="predicted"/>
<organism evidence="2 3">
    <name type="scientific">Mycobacterium fragae</name>
    <dbReference type="NCBI Taxonomy" id="1260918"/>
    <lineage>
        <taxon>Bacteria</taxon>
        <taxon>Bacillati</taxon>
        <taxon>Actinomycetota</taxon>
        <taxon>Actinomycetes</taxon>
        <taxon>Mycobacteriales</taxon>
        <taxon>Mycobacteriaceae</taxon>
        <taxon>Mycobacterium</taxon>
    </lineage>
</organism>
<feature type="region of interest" description="Disordered" evidence="1">
    <location>
        <begin position="1"/>
        <end position="50"/>
    </location>
</feature>
<evidence type="ECO:0000313" key="3">
    <source>
        <dbReference type="Proteomes" id="UP000194000"/>
    </source>
</evidence>
<reference evidence="2 3" key="1">
    <citation type="submission" date="2016-01" db="EMBL/GenBank/DDBJ databases">
        <title>The new phylogeny of the genus Mycobacterium.</title>
        <authorList>
            <person name="Tarcisio F."/>
            <person name="Conor M."/>
            <person name="Antonella G."/>
            <person name="Elisabetta G."/>
            <person name="Giulia F.S."/>
            <person name="Sara T."/>
            <person name="Anna F."/>
            <person name="Clotilde B."/>
            <person name="Roberto B."/>
            <person name="Veronica D.S."/>
            <person name="Fabio R."/>
            <person name="Monica P."/>
            <person name="Olivier J."/>
            <person name="Enrico T."/>
            <person name="Nicola S."/>
        </authorList>
    </citation>
    <scope>NUCLEOTIDE SEQUENCE [LARGE SCALE GENOMIC DNA]</scope>
    <source>
        <strain evidence="2 3">DSM 45731</strain>
    </source>
</reference>
<feature type="compositionally biased region" description="Polar residues" evidence="1">
    <location>
        <begin position="76"/>
        <end position="85"/>
    </location>
</feature>
<name>A0A1X1UFJ3_9MYCO</name>
<comment type="caution">
    <text evidence="2">The sequence shown here is derived from an EMBL/GenBank/DDBJ whole genome shotgun (WGS) entry which is preliminary data.</text>
</comment>
<dbReference type="Proteomes" id="UP000194000">
    <property type="component" value="Unassembled WGS sequence"/>
</dbReference>
<evidence type="ECO:0000256" key="1">
    <source>
        <dbReference type="SAM" id="MobiDB-lite"/>
    </source>
</evidence>
<dbReference type="AlphaFoldDB" id="A0A1X1UFJ3"/>
<gene>
    <name evidence="2" type="ORF">AWC06_04010</name>
</gene>
<sequence length="125" mass="14152">MVFTDPPCRSSGTARNSAHRGVKSRYYQRYQRSIDCQQPQQRRRTETTAAYPEDVREWLKVEQHCGNPANEPSRYTAINPTSTPDGTGVNRGAMMSGNDEPLSDNELRDQARDHHRRGTSTTLAT</sequence>